<dbReference type="InterPro" id="IPR008271">
    <property type="entry name" value="Ser/Thr_kinase_AS"/>
</dbReference>
<dbReference type="AlphaFoldDB" id="A0A1R2BZR6"/>
<keyword evidence="1 9" id="KW-0723">Serine/threonine-protein kinase</keyword>
<comment type="activity regulation">
    <text evidence="10">Activated by threonine and tyrosine phosphorylation.</text>
</comment>
<organism evidence="12 13">
    <name type="scientific">Stentor coeruleus</name>
    <dbReference type="NCBI Taxonomy" id="5963"/>
    <lineage>
        <taxon>Eukaryota</taxon>
        <taxon>Sar</taxon>
        <taxon>Alveolata</taxon>
        <taxon>Ciliophora</taxon>
        <taxon>Postciliodesmatophora</taxon>
        <taxon>Heterotrichea</taxon>
        <taxon>Heterotrichida</taxon>
        <taxon>Stentoridae</taxon>
        <taxon>Stentor</taxon>
    </lineage>
</organism>
<evidence type="ECO:0000259" key="11">
    <source>
        <dbReference type="PROSITE" id="PS50011"/>
    </source>
</evidence>
<gene>
    <name evidence="12" type="ORF">SteCoe_17074</name>
</gene>
<evidence type="ECO:0000256" key="8">
    <source>
        <dbReference type="PROSITE-ProRule" id="PRU10141"/>
    </source>
</evidence>
<accession>A0A1R2BZR6</accession>
<evidence type="ECO:0000256" key="2">
    <source>
        <dbReference type="ARBA" id="ARBA00022679"/>
    </source>
</evidence>
<keyword evidence="10" id="KW-0460">Magnesium</keyword>
<dbReference type="Proteomes" id="UP000187209">
    <property type="component" value="Unassembled WGS sequence"/>
</dbReference>
<protein>
    <recommendedName>
        <fullName evidence="10">Mitogen-activated protein kinase</fullName>
        <ecNumber evidence="10">2.7.11.24</ecNumber>
    </recommendedName>
</protein>
<reference evidence="12 13" key="1">
    <citation type="submission" date="2016-11" db="EMBL/GenBank/DDBJ databases">
        <title>The macronuclear genome of Stentor coeruleus: a giant cell with tiny introns.</title>
        <authorList>
            <person name="Slabodnick M."/>
            <person name="Ruby J.G."/>
            <person name="Reiff S.B."/>
            <person name="Swart E.C."/>
            <person name="Gosai S."/>
            <person name="Prabakaran S."/>
            <person name="Witkowska E."/>
            <person name="Larue G.E."/>
            <person name="Fisher S."/>
            <person name="Freeman R.M."/>
            <person name="Gunawardena J."/>
            <person name="Chu W."/>
            <person name="Stover N.A."/>
            <person name="Gregory B.D."/>
            <person name="Nowacki M."/>
            <person name="Derisi J."/>
            <person name="Roy S.W."/>
            <person name="Marshall W.F."/>
            <person name="Sood P."/>
        </authorList>
    </citation>
    <scope>NUCLEOTIDE SEQUENCE [LARGE SCALE GENOMIC DNA]</scope>
    <source>
        <strain evidence="12">WM001</strain>
    </source>
</reference>
<proteinExistence type="inferred from homology"/>
<dbReference type="GO" id="GO:0106310">
    <property type="term" value="F:protein serine kinase activity"/>
    <property type="evidence" value="ECO:0007669"/>
    <property type="project" value="RHEA"/>
</dbReference>
<dbReference type="EMBL" id="MPUH01000346">
    <property type="protein sequence ID" value="OMJ82293.1"/>
    <property type="molecule type" value="Genomic_DNA"/>
</dbReference>
<dbReference type="SMART" id="SM00220">
    <property type="entry name" value="S_TKc"/>
    <property type="match status" value="1"/>
</dbReference>
<sequence length="398" mass="46158">MSIHLPKWDIGPRYKLLRKIGKGTYGSVFEGKDMNTNERVAIKNIKSLFEYEVEAKHMLREICIMRTLNHPNIVKIKDVVIPKSSEDYNNVYIVMEYAEADLKKLTKSPTYLDHSQVRFLMYQAICGCRYMHLANVLHRDIKPANILINSDCSLKICDFGLSRSYRRLNQNFEEGASNLTRDDDDIRSSNKLQRILTGHVVTRWYRAPEVILMEKEYGKEMDIWSLGCVFAEMLGMIRENIPHHIERIPLFPGKSCFPLSPDFNTSSTKAGYPVAENDQLNMIFQIVGTLPAYDFVTDPKALKYLQAYPEIKPKSLSEIYPAITTNELDLLNRMMVFNPRERITLDQAINHPYFFPVRDPNLEINPVTQADFEFDSDTEMDMVSLKELFRKEISSFNP</sequence>
<evidence type="ECO:0000256" key="10">
    <source>
        <dbReference type="RuleBase" id="RU361165"/>
    </source>
</evidence>
<dbReference type="Gene3D" id="3.30.200.20">
    <property type="entry name" value="Phosphorylase Kinase, domain 1"/>
    <property type="match status" value="1"/>
</dbReference>
<dbReference type="FunFam" id="3.30.200.20:FF:000046">
    <property type="entry name" value="Mitogen-activated protein kinase"/>
    <property type="match status" value="1"/>
</dbReference>
<dbReference type="InterPro" id="IPR011009">
    <property type="entry name" value="Kinase-like_dom_sf"/>
</dbReference>
<comment type="similarity">
    <text evidence="10">Belongs to the protein kinase superfamily. Ser/Thr protein kinase family. MAP kinase subfamily.</text>
</comment>
<evidence type="ECO:0000256" key="4">
    <source>
        <dbReference type="ARBA" id="ARBA00022777"/>
    </source>
</evidence>
<dbReference type="CDD" id="cd07834">
    <property type="entry name" value="STKc_MAPK"/>
    <property type="match status" value="1"/>
</dbReference>
<dbReference type="Pfam" id="PF00069">
    <property type="entry name" value="Pkinase"/>
    <property type="match status" value="1"/>
</dbReference>
<dbReference type="PROSITE" id="PS00108">
    <property type="entry name" value="PROTEIN_KINASE_ST"/>
    <property type="match status" value="1"/>
</dbReference>
<dbReference type="Gene3D" id="1.10.510.10">
    <property type="entry name" value="Transferase(Phosphotransferase) domain 1"/>
    <property type="match status" value="1"/>
</dbReference>
<comment type="catalytic activity">
    <reaction evidence="10">
        <text>L-threonyl-[protein] + ATP = O-phospho-L-threonyl-[protein] + ADP + H(+)</text>
        <dbReference type="Rhea" id="RHEA:46608"/>
        <dbReference type="Rhea" id="RHEA-COMP:11060"/>
        <dbReference type="Rhea" id="RHEA-COMP:11605"/>
        <dbReference type="ChEBI" id="CHEBI:15378"/>
        <dbReference type="ChEBI" id="CHEBI:30013"/>
        <dbReference type="ChEBI" id="CHEBI:30616"/>
        <dbReference type="ChEBI" id="CHEBI:61977"/>
        <dbReference type="ChEBI" id="CHEBI:456216"/>
        <dbReference type="EC" id="2.7.11.24"/>
    </reaction>
</comment>
<dbReference type="EC" id="2.7.11.24" evidence="10"/>
<keyword evidence="4 10" id="KW-0418">Kinase</keyword>
<feature type="domain" description="Protein kinase" evidence="11">
    <location>
        <begin position="14"/>
        <end position="354"/>
    </location>
</feature>
<dbReference type="FunFam" id="1.10.510.10:FF:000405">
    <property type="entry name" value="Mitogen-activated protein kinase"/>
    <property type="match status" value="1"/>
</dbReference>
<evidence type="ECO:0000256" key="3">
    <source>
        <dbReference type="ARBA" id="ARBA00022741"/>
    </source>
</evidence>
<comment type="cofactor">
    <cofactor evidence="10">
        <name>Mg(2+)</name>
        <dbReference type="ChEBI" id="CHEBI:18420"/>
    </cofactor>
</comment>
<evidence type="ECO:0000256" key="6">
    <source>
        <dbReference type="ARBA" id="ARBA00047899"/>
    </source>
</evidence>
<comment type="catalytic activity">
    <reaction evidence="7">
        <text>L-seryl-[protein] + ATP = O-phospho-L-seryl-[protein] + ADP + H(+)</text>
        <dbReference type="Rhea" id="RHEA:17989"/>
        <dbReference type="Rhea" id="RHEA-COMP:9863"/>
        <dbReference type="Rhea" id="RHEA-COMP:11604"/>
        <dbReference type="ChEBI" id="CHEBI:15378"/>
        <dbReference type="ChEBI" id="CHEBI:29999"/>
        <dbReference type="ChEBI" id="CHEBI:30616"/>
        <dbReference type="ChEBI" id="CHEBI:83421"/>
        <dbReference type="ChEBI" id="CHEBI:456216"/>
        <dbReference type="EC" id="2.7.11.1"/>
    </reaction>
</comment>
<dbReference type="InterPro" id="IPR017441">
    <property type="entry name" value="Protein_kinase_ATP_BS"/>
</dbReference>
<dbReference type="SUPFAM" id="SSF56112">
    <property type="entry name" value="Protein kinase-like (PK-like)"/>
    <property type="match status" value="1"/>
</dbReference>
<evidence type="ECO:0000256" key="5">
    <source>
        <dbReference type="ARBA" id="ARBA00022840"/>
    </source>
</evidence>
<dbReference type="InterPro" id="IPR003527">
    <property type="entry name" value="MAP_kinase_CS"/>
</dbReference>
<keyword evidence="2 10" id="KW-0808">Transferase</keyword>
<keyword evidence="13" id="KW-1185">Reference proteome</keyword>
<comment type="catalytic activity">
    <reaction evidence="6">
        <text>L-threonyl-[protein] + ATP = O-phospho-L-threonyl-[protein] + ADP + H(+)</text>
        <dbReference type="Rhea" id="RHEA:46608"/>
        <dbReference type="Rhea" id="RHEA-COMP:11060"/>
        <dbReference type="Rhea" id="RHEA-COMP:11605"/>
        <dbReference type="ChEBI" id="CHEBI:15378"/>
        <dbReference type="ChEBI" id="CHEBI:30013"/>
        <dbReference type="ChEBI" id="CHEBI:30616"/>
        <dbReference type="ChEBI" id="CHEBI:61977"/>
        <dbReference type="ChEBI" id="CHEBI:456216"/>
        <dbReference type="EC" id="2.7.11.1"/>
    </reaction>
</comment>
<evidence type="ECO:0000256" key="1">
    <source>
        <dbReference type="ARBA" id="ARBA00022527"/>
    </source>
</evidence>
<evidence type="ECO:0000256" key="7">
    <source>
        <dbReference type="ARBA" id="ARBA00048679"/>
    </source>
</evidence>
<name>A0A1R2BZR6_9CILI</name>
<dbReference type="InterPro" id="IPR000719">
    <property type="entry name" value="Prot_kinase_dom"/>
</dbReference>
<comment type="caution">
    <text evidence="12">The sequence shown here is derived from an EMBL/GenBank/DDBJ whole genome shotgun (WGS) entry which is preliminary data.</text>
</comment>
<dbReference type="GO" id="GO:0005524">
    <property type="term" value="F:ATP binding"/>
    <property type="evidence" value="ECO:0007669"/>
    <property type="project" value="UniProtKB-UniRule"/>
</dbReference>
<dbReference type="PROSITE" id="PS01351">
    <property type="entry name" value="MAPK"/>
    <property type="match status" value="1"/>
</dbReference>
<dbReference type="PROSITE" id="PS50011">
    <property type="entry name" value="PROTEIN_KINASE_DOM"/>
    <property type="match status" value="1"/>
</dbReference>
<feature type="binding site" evidence="8">
    <location>
        <position position="43"/>
    </location>
    <ligand>
        <name>ATP</name>
        <dbReference type="ChEBI" id="CHEBI:30616"/>
    </ligand>
</feature>
<evidence type="ECO:0000313" key="12">
    <source>
        <dbReference type="EMBL" id="OMJ82293.1"/>
    </source>
</evidence>
<dbReference type="InterPro" id="IPR050117">
    <property type="entry name" value="MAPK"/>
</dbReference>
<keyword evidence="3 8" id="KW-0547">Nucleotide-binding</keyword>
<dbReference type="PANTHER" id="PTHR24055">
    <property type="entry name" value="MITOGEN-ACTIVATED PROTEIN KINASE"/>
    <property type="match status" value="1"/>
</dbReference>
<keyword evidence="5 8" id="KW-0067">ATP-binding</keyword>
<dbReference type="GO" id="GO:0004707">
    <property type="term" value="F:MAP kinase activity"/>
    <property type="evidence" value="ECO:0007669"/>
    <property type="project" value="UniProtKB-EC"/>
</dbReference>
<evidence type="ECO:0000256" key="9">
    <source>
        <dbReference type="RuleBase" id="RU000304"/>
    </source>
</evidence>
<dbReference type="PROSITE" id="PS00107">
    <property type="entry name" value="PROTEIN_KINASE_ATP"/>
    <property type="match status" value="1"/>
</dbReference>
<dbReference type="OrthoDB" id="192887at2759"/>
<evidence type="ECO:0000313" key="13">
    <source>
        <dbReference type="Proteomes" id="UP000187209"/>
    </source>
</evidence>